<feature type="transmembrane region" description="Helical" evidence="8">
    <location>
        <begin position="250"/>
        <end position="273"/>
    </location>
</feature>
<reference evidence="10 11" key="1">
    <citation type="submission" date="2024-01" db="EMBL/GenBank/DDBJ databases">
        <authorList>
            <person name="Deng Y."/>
            <person name="Su J."/>
        </authorList>
    </citation>
    <scope>NUCLEOTIDE SEQUENCE [LARGE SCALE GENOMIC DNA]</scope>
    <source>
        <strain evidence="10 11">CPCC 100088</strain>
    </source>
</reference>
<accession>A0ABV1SLI7</accession>
<keyword evidence="4" id="KW-1003">Cell membrane</keyword>
<comment type="caution">
    <text evidence="10">The sequence shown here is derived from an EMBL/GenBank/DDBJ whole genome shotgun (WGS) entry which is preliminary data.</text>
</comment>
<dbReference type="SUPFAM" id="SSF161098">
    <property type="entry name" value="MetI-like"/>
    <property type="match status" value="1"/>
</dbReference>
<dbReference type="CDD" id="cd06261">
    <property type="entry name" value="TM_PBP2"/>
    <property type="match status" value="1"/>
</dbReference>
<gene>
    <name evidence="10" type="ORF">VSX56_17005</name>
</gene>
<organism evidence="10 11">
    <name type="scientific">Thioclava kandeliae</name>
    <dbReference type="NCBI Taxonomy" id="3070818"/>
    <lineage>
        <taxon>Bacteria</taxon>
        <taxon>Pseudomonadati</taxon>
        <taxon>Pseudomonadota</taxon>
        <taxon>Alphaproteobacteria</taxon>
        <taxon>Rhodobacterales</taxon>
        <taxon>Paracoccaceae</taxon>
        <taxon>Thioclava</taxon>
    </lineage>
</organism>
<dbReference type="Proteomes" id="UP001438953">
    <property type="component" value="Unassembled WGS sequence"/>
</dbReference>
<evidence type="ECO:0000256" key="6">
    <source>
        <dbReference type="ARBA" id="ARBA00022989"/>
    </source>
</evidence>
<sequence length="282" mass="31112">MTISRTRSMLLILPAAILVFGFIMLPYISVLVMSFRLPGEGQTPYGEGFGLMAYRSFFSQPYYLDSLPQTLWMGALTTFLCLVLAYPVALHIALASRRWRGLLYGLVLSPLLVGIVVRSYGWTILLGNAGVINTVLRDWGLISRPIPLMYNDFGVILALAHVFLPFMVLPLLSTLSQMDHSVAQAARSLGAKRFTVFRRVTLPMSMPGIQSGCILVFVLAVSSYVTPALIGGMRVKTTTILVVDALLDQYQWPFGAAMALVLAVSAGIIVLIFSRLTRMKWK</sequence>
<keyword evidence="6 8" id="KW-1133">Transmembrane helix</keyword>
<keyword evidence="7 8" id="KW-0472">Membrane</keyword>
<evidence type="ECO:0000256" key="3">
    <source>
        <dbReference type="ARBA" id="ARBA00022448"/>
    </source>
</evidence>
<keyword evidence="3 8" id="KW-0813">Transport</keyword>
<dbReference type="InterPro" id="IPR000515">
    <property type="entry name" value="MetI-like"/>
</dbReference>
<evidence type="ECO:0000256" key="2">
    <source>
        <dbReference type="ARBA" id="ARBA00007069"/>
    </source>
</evidence>
<evidence type="ECO:0000313" key="11">
    <source>
        <dbReference type="Proteomes" id="UP001438953"/>
    </source>
</evidence>
<evidence type="ECO:0000256" key="5">
    <source>
        <dbReference type="ARBA" id="ARBA00022692"/>
    </source>
</evidence>
<evidence type="ECO:0000256" key="4">
    <source>
        <dbReference type="ARBA" id="ARBA00022475"/>
    </source>
</evidence>
<feature type="domain" description="ABC transmembrane type-1" evidence="9">
    <location>
        <begin position="67"/>
        <end position="273"/>
    </location>
</feature>
<feature type="transmembrane region" description="Helical" evidence="8">
    <location>
        <begin position="12"/>
        <end position="35"/>
    </location>
</feature>
<keyword evidence="5 8" id="KW-0812">Transmembrane</keyword>
<comment type="similarity">
    <text evidence="2">Belongs to the binding-protein-dependent transport system permease family. CysTW subfamily.</text>
</comment>
<proteinExistence type="inferred from homology"/>
<evidence type="ECO:0000259" key="9">
    <source>
        <dbReference type="PROSITE" id="PS50928"/>
    </source>
</evidence>
<reference evidence="10 11" key="2">
    <citation type="submission" date="2024-06" db="EMBL/GenBank/DDBJ databases">
        <title>Thioclava kandeliae sp. nov. from a rhizosphere soil sample of Kandelia candel in a mangrove.</title>
        <authorList>
            <person name="Mu T."/>
        </authorList>
    </citation>
    <scope>NUCLEOTIDE SEQUENCE [LARGE SCALE GENOMIC DNA]</scope>
    <source>
        <strain evidence="10 11">CPCC 100088</strain>
    </source>
</reference>
<dbReference type="Gene3D" id="1.10.3720.10">
    <property type="entry name" value="MetI-like"/>
    <property type="match status" value="1"/>
</dbReference>
<comment type="subcellular location">
    <subcellularLocation>
        <location evidence="1 8">Cell membrane</location>
        <topology evidence="1 8">Multi-pass membrane protein</topology>
    </subcellularLocation>
</comment>
<keyword evidence="11" id="KW-1185">Reference proteome</keyword>
<feature type="transmembrane region" description="Helical" evidence="8">
    <location>
        <begin position="153"/>
        <end position="172"/>
    </location>
</feature>
<feature type="transmembrane region" description="Helical" evidence="8">
    <location>
        <begin position="208"/>
        <end position="230"/>
    </location>
</feature>
<dbReference type="RefSeq" id="WP_350938821.1">
    <property type="nucleotide sequence ID" value="NZ_JAYWLC010000019.1"/>
</dbReference>
<dbReference type="PANTHER" id="PTHR42929">
    <property type="entry name" value="INNER MEMBRANE ABC TRANSPORTER PERMEASE PROTEIN YDCU-RELATED-RELATED"/>
    <property type="match status" value="1"/>
</dbReference>
<feature type="transmembrane region" description="Helical" evidence="8">
    <location>
        <begin position="71"/>
        <end position="94"/>
    </location>
</feature>
<evidence type="ECO:0000313" key="10">
    <source>
        <dbReference type="EMBL" id="MER5173466.1"/>
    </source>
</evidence>
<dbReference type="PANTHER" id="PTHR42929:SF5">
    <property type="entry name" value="ABC TRANSPORTER PERMEASE PROTEIN"/>
    <property type="match status" value="1"/>
</dbReference>
<name>A0ABV1SLI7_9RHOB</name>
<feature type="transmembrane region" description="Helical" evidence="8">
    <location>
        <begin position="101"/>
        <end position="121"/>
    </location>
</feature>
<dbReference type="PROSITE" id="PS50928">
    <property type="entry name" value="ABC_TM1"/>
    <property type="match status" value="1"/>
</dbReference>
<evidence type="ECO:0000256" key="7">
    <source>
        <dbReference type="ARBA" id="ARBA00023136"/>
    </source>
</evidence>
<dbReference type="EMBL" id="JAYWLC010000019">
    <property type="protein sequence ID" value="MER5173466.1"/>
    <property type="molecule type" value="Genomic_DNA"/>
</dbReference>
<dbReference type="Pfam" id="PF00528">
    <property type="entry name" value="BPD_transp_1"/>
    <property type="match status" value="1"/>
</dbReference>
<dbReference type="InterPro" id="IPR035906">
    <property type="entry name" value="MetI-like_sf"/>
</dbReference>
<protein>
    <submittedName>
        <fullName evidence="10">ABC transporter permease</fullName>
    </submittedName>
</protein>
<evidence type="ECO:0000256" key="1">
    <source>
        <dbReference type="ARBA" id="ARBA00004651"/>
    </source>
</evidence>
<evidence type="ECO:0000256" key="8">
    <source>
        <dbReference type="RuleBase" id="RU363032"/>
    </source>
</evidence>